<keyword evidence="5 8" id="KW-1133">Transmembrane helix</keyword>
<evidence type="ECO:0000256" key="6">
    <source>
        <dbReference type="ARBA" id="ARBA00023136"/>
    </source>
</evidence>
<dbReference type="GO" id="GO:0005886">
    <property type="term" value="C:plasma membrane"/>
    <property type="evidence" value="ECO:0007669"/>
    <property type="project" value="UniProtKB-SubCell"/>
</dbReference>
<organism evidence="9 10">
    <name type="scientific">Kocuria rhizophila</name>
    <dbReference type="NCBI Taxonomy" id="72000"/>
    <lineage>
        <taxon>Bacteria</taxon>
        <taxon>Bacillati</taxon>
        <taxon>Actinomycetota</taxon>
        <taxon>Actinomycetes</taxon>
        <taxon>Micrococcales</taxon>
        <taxon>Micrococcaceae</taxon>
        <taxon>Kocuria</taxon>
    </lineage>
</organism>
<keyword evidence="10" id="KW-1185">Reference proteome</keyword>
<evidence type="ECO:0000256" key="2">
    <source>
        <dbReference type="ARBA" id="ARBA00022448"/>
    </source>
</evidence>
<feature type="transmembrane region" description="Helical" evidence="8">
    <location>
        <begin position="59"/>
        <end position="79"/>
    </location>
</feature>
<dbReference type="InterPro" id="IPR037185">
    <property type="entry name" value="EmrE-like"/>
</dbReference>
<dbReference type="PANTHER" id="PTHR30561:SF1">
    <property type="entry name" value="MULTIDRUG TRANSPORTER EMRE"/>
    <property type="match status" value="1"/>
</dbReference>
<dbReference type="InterPro" id="IPR000390">
    <property type="entry name" value="Small_drug/metabolite_transptr"/>
</dbReference>
<dbReference type="Pfam" id="PF00893">
    <property type="entry name" value="Multi_Drug_Res"/>
    <property type="match status" value="1"/>
</dbReference>
<dbReference type="EMBL" id="SPNK01000006">
    <property type="protein sequence ID" value="TFI01309.1"/>
    <property type="molecule type" value="Genomic_DNA"/>
</dbReference>
<protein>
    <submittedName>
        <fullName evidence="9">QacE family quaternary ammonium compound efflux SMR transporter</fullName>
    </submittedName>
</protein>
<evidence type="ECO:0000256" key="3">
    <source>
        <dbReference type="ARBA" id="ARBA00022475"/>
    </source>
</evidence>
<evidence type="ECO:0000313" key="10">
    <source>
        <dbReference type="Proteomes" id="UP000298017"/>
    </source>
</evidence>
<evidence type="ECO:0000256" key="1">
    <source>
        <dbReference type="ARBA" id="ARBA00004651"/>
    </source>
</evidence>
<dbReference type="PANTHER" id="PTHR30561">
    <property type="entry name" value="SMR FAMILY PROTON-DEPENDENT DRUG EFFLUX TRANSPORTER SUGE"/>
    <property type="match status" value="1"/>
</dbReference>
<dbReference type="Gene3D" id="1.10.3730.20">
    <property type="match status" value="1"/>
</dbReference>
<dbReference type="AlphaFoldDB" id="A0AAX2SDH4"/>
<dbReference type="SUPFAM" id="SSF103481">
    <property type="entry name" value="Multidrug resistance efflux transporter EmrE"/>
    <property type="match status" value="1"/>
</dbReference>
<comment type="subcellular location">
    <subcellularLocation>
        <location evidence="1 7">Cell membrane</location>
        <topology evidence="1 7">Multi-pass membrane protein</topology>
    </subcellularLocation>
</comment>
<evidence type="ECO:0000256" key="8">
    <source>
        <dbReference type="SAM" id="Phobius"/>
    </source>
</evidence>
<comment type="caution">
    <text evidence="9">The sequence shown here is derived from an EMBL/GenBank/DDBJ whole genome shotgun (WGS) entry which is preliminary data.</text>
</comment>
<reference evidence="9 10" key="1">
    <citation type="submission" date="2019-03" db="EMBL/GenBank/DDBJ databases">
        <title>Genome Sequencing and Assembly of Various Microbes Isolated from Alder Root Nodule.</title>
        <authorList>
            <person name="Swanson E."/>
            <person name="Sevigny J.L."/>
            <person name="Pesce C."/>
            <person name="Davis I."/>
            <person name="Kleiner V."/>
            <person name="Tisa L."/>
        </authorList>
    </citation>
    <scope>NUCLEOTIDE SEQUENCE [LARGE SCALE GENOMIC DNA]</scope>
    <source>
        <strain evidence="9 10">4R-31</strain>
    </source>
</reference>
<evidence type="ECO:0000256" key="5">
    <source>
        <dbReference type="ARBA" id="ARBA00022989"/>
    </source>
</evidence>
<evidence type="ECO:0000256" key="4">
    <source>
        <dbReference type="ARBA" id="ARBA00022692"/>
    </source>
</evidence>
<comment type="similarity">
    <text evidence="7">Belongs to the drug/metabolite transporter (DMT) superfamily. Small multidrug resistance (SMR) (TC 2.A.7.1) family.</text>
</comment>
<feature type="transmembrane region" description="Helical" evidence="8">
    <location>
        <begin position="30"/>
        <end position="47"/>
    </location>
</feature>
<evidence type="ECO:0000256" key="7">
    <source>
        <dbReference type="RuleBase" id="RU003942"/>
    </source>
</evidence>
<keyword evidence="6 8" id="KW-0472">Membrane</keyword>
<dbReference type="InterPro" id="IPR045324">
    <property type="entry name" value="Small_multidrug_res"/>
</dbReference>
<evidence type="ECO:0000313" key="9">
    <source>
        <dbReference type="EMBL" id="TFI01309.1"/>
    </source>
</evidence>
<dbReference type="Proteomes" id="UP000298017">
    <property type="component" value="Unassembled WGS sequence"/>
</dbReference>
<sequence>MKKWLYLVAAIVLEVSGSLSLKAAMDAPAFYAIVVVGYLGAFIGLFASLRHGMNLGVGYGIWGATGVAATAVLSLVIFHEPITPVMGFGIVLVIAGVLTVELGSQIALKKQNTLTTGETR</sequence>
<keyword evidence="3" id="KW-1003">Cell membrane</keyword>
<keyword evidence="2" id="KW-0813">Transport</keyword>
<name>A0AAX2SDH4_KOCRH</name>
<feature type="transmembrane region" description="Helical" evidence="8">
    <location>
        <begin position="85"/>
        <end position="103"/>
    </location>
</feature>
<dbReference type="RefSeq" id="WP_019311172.1">
    <property type="nucleotide sequence ID" value="NZ_CP097204.1"/>
</dbReference>
<keyword evidence="4 7" id="KW-0812">Transmembrane</keyword>
<gene>
    <name evidence="9" type="ORF">E4P33_07025</name>
</gene>
<proteinExistence type="inferred from homology"/>
<accession>A0AAX2SDH4</accession>
<dbReference type="GO" id="GO:0022857">
    <property type="term" value="F:transmembrane transporter activity"/>
    <property type="evidence" value="ECO:0007669"/>
    <property type="project" value="InterPro"/>
</dbReference>